<protein>
    <submittedName>
        <fullName evidence="2">Uncharacterized protein</fullName>
    </submittedName>
</protein>
<evidence type="ECO:0000256" key="1">
    <source>
        <dbReference type="SAM" id="Phobius"/>
    </source>
</evidence>
<keyword evidence="1" id="KW-0472">Membrane</keyword>
<dbReference type="EMBL" id="BMAO01002370">
    <property type="protein sequence ID" value="GFQ80279.1"/>
    <property type="molecule type" value="Genomic_DNA"/>
</dbReference>
<gene>
    <name evidence="2" type="ORF">TNCT_644831</name>
</gene>
<feature type="transmembrane region" description="Helical" evidence="1">
    <location>
        <begin position="84"/>
        <end position="108"/>
    </location>
</feature>
<evidence type="ECO:0000313" key="3">
    <source>
        <dbReference type="Proteomes" id="UP000887116"/>
    </source>
</evidence>
<organism evidence="2 3">
    <name type="scientific">Trichonephila clavata</name>
    <name type="common">Joro spider</name>
    <name type="synonym">Nephila clavata</name>
    <dbReference type="NCBI Taxonomy" id="2740835"/>
    <lineage>
        <taxon>Eukaryota</taxon>
        <taxon>Metazoa</taxon>
        <taxon>Ecdysozoa</taxon>
        <taxon>Arthropoda</taxon>
        <taxon>Chelicerata</taxon>
        <taxon>Arachnida</taxon>
        <taxon>Araneae</taxon>
        <taxon>Araneomorphae</taxon>
        <taxon>Entelegynae</taxon>
        <taxon>Araneoidea</taxon>
        <taxon>Nephilidae</taxon>
        <taxon>Trichonephila</taxon>
    </lineage>
</organism>
<proteinExistence type="predicted"/>
<accession>A0A8X6FJ49</accession>
<name>A0A8X6FJ49_TRICU</name>
<comment type="caution">
    <text evidence="2">The sequence shown here is derived from an EMBL/GenBank/DDBJ whole genome shotgun (WGS) entry which is preliminary data.</text>
</comment>
<reference evidence="2" key="1">
    <citation type="submission" date="2020-07" db="EMBL/GenBank/DDBJ databases">
        <title>Multicomponent nature underlies the extraordinary mechanical properties of spider dragline silk.</title>
        <authorList>
            <person name="Kono N."/>
            <person name="Nakamura H."/>
            <person name="Mori M."/>
            <person name="Yoshida Y."/>
            <person name="Ohtoshi R."/>
            <person name="Malay A.D."/>
            <person name="Moran D.A.P."/>
            <person name="Tomita M."/>
            <person name="Numata K."/>
            <person name="Arakawa K."/>
        </authorList>
    </citation>
    <scope>NUCLEOTIDE SEQUENCE</scope>
</reference>
<dbReference type="Proteomes" id="UP000887116">
    <property type="component" value="Unassembled WGS sequence"/>
</dbReference>
<keyword evidence="3" id="KW-1185">Reference proteome</keyword>
<evidence type="ECO:0000313" key="2">
    <source>
        <dbReference type="EMBL" id="GFQ80279.1"/>
    </source>
</evidence>
<keyword evidence="1" id="KW-1133">Transmembrane helix</keyword>
<sequence length="144" mass="17129">MSTFYRNNLYLSNGQHPISLINKYRLEERIYAYIPPREQAFDFRFVRLTNSNLLSARGQVLGFLLQPLSIIESPIVIDYQRSQLAYLFSSYQGFSTLVALIFLSKYFFHRLRKVFARLNASLLIRKDEYDTLPMAKWRRNLDFV</sequence>
<keyword evidence="1" id="KW-0812">Transmembrane</keyword>
<dbReference type="AlphaFoldDB" id="A0A8X6FJ49"/>